<feature type="signal peptide" evidence="1">
    <location>
        <begin position="1"/>
        <end position="24"/>
    </location>
</feature>
<organism evidence="2 3">
    <name type="scientific">Lysobacter antibioticus</name>
    <dbReference type="NCBI Taxonomy" id="84531"/>
    <lineage>
        <taxon>Bacteria</taxon>
        <taxon>Pseudomonadati</taxon>
        <taxon>Pseudomonadota</taxon>
        <taxon>Gammaproteobacteria</taxon>
        <taxon>Lysobacterales</taxon>
        <taxon>Lysobacteraceae</taxon>
        <taxon>Lysobacter</taxon>
    </lineage>
</organism>
<dbReference type="PANTHER" id="PTHR30619">
    <property type="entry name" value="DNA INTERNALIZATION/COMPETENCE PROTEIN COMEC/REC2"/>
    <property type="match status" value="1"/>
</dbReference>
<dbReference type="RefSeq" id="WP_144436678.1">
    <property type="nucleotide sequence ID" value="NZ_CP011129.1"/>
</dbReference>
<dbReference type="EMBL" id="CP011129">
    <property type="protein sequence ID" value="ALN81436.1"/>
    <property type="molecule type" value="Genomic_DNA"/>
</dbReference>
<evidence type="ECO:0008006" key="4">
    <source>
        <dbReference type="Google" id="ProtNLM"/>
    </source>
</evidence>
<reference evidence="2 3" key="1">
    <citation type="journal article" date="2015" name="BMC Genomics">
        <title>Comparative genomics and metabolic profiling of the genus Lysobacter.</title>
        <authorList>
            <person name="de Bruijn I."/>
            <person name="Cheng X."/>
            <person name="de Jager V."/>
            <person name="Exposito R.G."/>
            <person name="Watrous J."/>
            <person name="Patel N."/>
            <person name="Postma J."/>
            <person name="Dorrestein P.C."/>
            <person name="Kobayashi D."/>
            <person name="Raaijmakers J.M."/>
        </authorList>
    </citation>
    <scope>NUCLEOTIDE SEQUENCE [LARGE SCALE GENOMIC DNA]</scope>
    <source>
        <strain evidence="2 3">76</strain>
    </source>
</reference>
<dbReference type="InterPro" id="IPR036866">
    <property type="entry name" value="RibonucZ/Hydroxyglut_hydro"/>
</dbReference>
<dbReference type="Gene3D" id="3.60.15.10">
    <property type="entry name" value="Ribonuclease Z/Hydroxyacylglutathione hydrolase-like"/>
    <property type="match status" value="1"/>
</dbReference>
<gene>
    <name evidence="2" type="ORF">LA76x_3310</name>
</gene>
<evidence type="ECO:0000313" key="3">
    <source>
        <dbReference type="Proteomes" id="UP000060787"/>
    </source>
</evidence>
<dbReference type="KEGG" id="lab:LA76x_3310"/>
<keyword evidence="3" id="KW-1185">Reference proteome</keyword>
<dbReference type="PROSITE" id="PS51257">
    <property type="entry name" value="PROKAR_LIPOPROTEIN"/>
    <property type="match status" value="1"/>
</dbReference>
<dbReference type="Proteomes" id="UP000060787">
    <property type="component" value="Chromosome"/>
</dbReference>
<name>A0A0S2E4D8_LYSAN</name>
<keyword evidence="1" id="KW-0732">Signal</keyword>
<dbReference type="OrthoDB" id="9761531at2"/>
<dbReference type="PATRIC" id="fig|84531.7.peg.4732"/>
<feature type="chain" id="PRO_5009798063" description="Metallo-beta-lactamase superfamily protein" evidence="1">
    <location>
        <begin position="25"/>
        <end position="389"/>
    </location>
</feature>
<accession>A0A0S2E4D8</accession>
<sequence length="389" mass="41244">MKRPIPHLSACFIAVALAMTSGCASLPSQPVAESTSEVGTARKATAEIESRFASVASQGTGTIKPKRRTNISFGMFDASSLPPKRVDQLRIHFLPVGTGSCQIVECPGSGALPLLIDCGSKGSAHYDVETTREYLQGIIGDGKVHVVVSHPDDDHVNWIHKVITPEQVRSLWVGDDYVNYKEPFLAWVTDIMDMPAGDRGTVYDTLGVNWSNNGEAVADLACGVADTYVLGVNNGTTSNAKSLMLAIQFGAFSATFTGDATGASEAAAITNYPDALESTVLAASHHGAETENSNSQEWADATRPAYVVYSAGSHANFRHPRCSAVATYRGAGELRQVGQHQLQCGEANGWKQMKTSLSEYSTNSSGLIVITAGKSSSNVSIYCGKGNCE</sequence>
<dbReference type="PANTHER" id="PTHR30619:SF1">
    <property type="entry name" value="RECOMBINATION PROTEIN 2"/>
    <property type="match status" value="1"/>
</dbReference>
<dbReference type="InterPro" id="IPR052159">
    <property type="entry name" value="Competence_DNA_uptake"/>
</dbReference>
<proteinExistence type="predicted"/>
<dbReference type="KEGG" id="laq:GLA29479_4842"/>
<evidence type="ECO:0000313" key="2">
    <source>
        <dbReference type="EMBL" id="ALN81436.1"/>
    </source>
</evidence>
<protein>
    <recommendedName>
        <fullName evidence="4">Metallo-beta-lactamase superfamily protein</fullName>
    </recommendedName>
</protein>
<dbReference type="SUPFAM" id="SSF56281">
    <property type="entry name" value="Metallo-hydrolase/oxidoreductase"/>
    <property type="match status" value="1"/>
</dbReference>
<dbReference type="AlphaFoldDB" id="A0A0S2E4D8"/>
<evidence type="ECO:0000256" key="1">
    <source>
        <dbReference type="SAM" id="SignalP"/>
    </source>
</evidence>